<evidence type="ECO:0000256" key="3">
    <source>
        <dbReference type="ARBA" id="ARBA00022705"/>
    </source>
</evidence>
<dbReference type="Pfam" id="PF09507">
    <property type="entry name" value="CDC27"/>
    <property type="match status" value="1"/>
</dbReference>
<keyword evidence="7" id="KW-1185">Reference proteome</keyword>
<dbReference type="Proteomes" id="UP000002499">
    <property type="component" value="Unassembled WGS sequence"/>
</dbReference>
<dbReference type="GO" id="GO:1904161">
    <property type="term" value="P:DNA synthesis involved in UV-damage excision repair"/>
    <property type="evidence" value="ECO:0007669"/>
    <property type="project" value="TreeGrafter"/>
</dbReference>
<name>E9EE85_METAQ</name>
<feature type="compositionally biased region" description="Basic and acidic residues" evidence="5">
    <location>
        <begin position="279"/>
        <end position="291"/>
    </location>
</feature>
<protein>
    <recommendedName>
        <fullName evidence="2">DNA polymerase delta subunit 3</fullName>
    </recommendedName>
</protein>
<dbReference type="EMBL" id="GL698566">
    <property type="protein sequence ID" value="EFY85798.1"/>
    <property type="molecule type" value="Genomic_DNA"/>
</dbReference>
<dbReference type="GO" id="GO:0006297">
    <property type="term" value="P:nucleotide-excision repair, DNA gap filling"/>
    <property type="evidence" value="ECO:0007669"/>
    <property type="project" value="TreeGrafter"/>
</dbReference>
<dbReference type="InParanoid" id="E9EE85"/>
<keyword evidence="3" id="KW-0235">DNA replication</keyword>
<dbReference type="GO" id="GO:0043625">
    <property type="term" value="C:delta DNA polymerase complex"/>
    <property type="evidence" value="ECO:0007669"/>
    <property type="project" value="InterPro"/>
</dbReference>
<dbReference type="HOGENOM" id="CLU_047736_0_0_1"/>
<evidence type="ECO:0000256" key="5">
    <source>
        <dbReference type="SAM" id="MobiDB-lite"/>
    </source>
</evidence>
<comment type="subcellular location">
    <subcellularLocation>
        <location evidence="1">Nucleus</location>
    </subcellularLocation>
</comment>
<keyword evidence="4" id="KW-0539">Nucleus</keyword>
<gene>
    <name evidence="6" type="ORF">MAC_08183</name>
</gene>
<dbReference type="PANTHER" id="PTHR17598:SF13">
    <property type="entry name" value="DNA POLYMERASE DELTA SUBUNIT 3"/>
    <property type="match status" value="1"/>
</dbReference>
<dbReference type="GO" id="GO:0006271">
    <property type="term" value="P:DNA strand elongation involved in DNA replication"/>
    <property type="evidence" value="ECO:0007669"/>
    <property type="project" value="TreeGrafter"/>
</dbReference>
<accession>E9EE85</accession>
<dbReference type="KEGG" id="maw:19252494"/>
<dbReference type="eggNOG" id="ENOG502QPSW">
    <property type="taxonomic scope" value="Eukaryota"/>
</dbReference>
<dbReference type="OMA" id="QMLYDFH"/>
<feature type="region of interest" description="Disordered" evidence="5">
    <location>
        <begin position="388"/>
        <end position="438"/>
    </location>
</feature>
<dbReference type="InterPro" id="IPR041913">
    <property type="entry name" value="POLD3_sf"/>
</dbReference>
<dbReference type="Gene3D" id="3.90.1030.20">
    <property type="entry name" value="DNA polymerase delta, p66 (Cdc27) subunit, wHTH domain"/>
    <property type="match status" value="1"/>
</dbReference>
<dbReference type="STRING" id="655827.E9EE85"/>
<feature type="compositionally biased region" description="Basic residues" evidence="5">
    <location>
        <begin position="364"/>
        <end position="374"/>
    </location>
</feature>
<evidence type="ECO:0000313" key="7">
    <source>
        <dbReference type="Proteomes" id="UP000002499"/>
    </source>
</evidence>
<feature type="region of interest" description="Disordered" evidence="5">
    <location>
        <begin position="149"/>
        <end position="374"/>
    </location>
</feature>
<dbReference type="InterPro" id="IPR019038">
    <property type="entry name" value="POLD3"/>
</dbReference>
<sequence length="438" mass="48752">MDEHRKFLADKLLSEGRPISYRALSSSLDVHVNRAKGMLFDFHRYQNELLPDSIYATYLVSGFVAATNKIPDAAQITSSSDLPESLTQVASNRKLTLVGEENLRGIHTSVTSIHVYGLSPNTMKDFWLYEDAVNTNDIMIVDRKQAGLHDKHGAVRNPHMRLRDRKSQPNSSPSGHVQSVKQESEPTSHNRQTTREPPRQGKQQPVPKKKELASTSNRPAPKTILQSFAKTPINAPQKSTKQIKRTDEPTAALSDDGEPDDTDILPSKSSSALHSKANSRKDREDALRRMMEEEEEEEEEEHDDDDDGEGNKREVIGFAPNIEAGENPESESLPDAEPESGISLTAQADKEPSETISSSGDGRRRGKRRVLKKKRILDDQGYMVTIQEPGWESFSEDEFTPPVKRPTPPPMQPSSSAKAKKTSTKGSQGSIMSFFAKK</sequence>
<feature type="compositionally biased region" description="Acidic residues" evidence="5">
    <location>
        <begin position="326"/>
        <end position="338"/>
    </location>
</feature>
<reference evidence="6 7" key="1">
    <citation type="journal article" date="2011" name="PLoS Genet.">
        <title>Genome sequencing and comparative transcriptomics of the model entomopathogenic fungi Metarhizium anisopliae and M. acridum.</title>
        <authorList>
            <person name="Gao Q."/>
            <person name="Jin K."/>
            <person name="Ying S.H."/>
            <person name="Zhang Y."/>
            <person name="Xiao G."/>
            <person name="Shang Y."/>
            <person name="Duan Z."/>
            <person name="Hu X."/>
            <person name="Xie X.Q."/>
            <person name="Zhou G."/>
            <person name="Peng G."/>
            <person name="Luo Z."/>
            <person name="Huang W."/>
            <person name="Wang B."/>
            <person name="Fang W."/>
            <person name="Wang S."/>
            <person name="Zhong Y."/>
            <person name="Ma L.J."/>
            <person name="St Leger R.J."/>
            <person name="Zhao G.P."/>
            <person name="Pei Y."/>
            <person name="Feng M.G."/>
            <person name="Xia Y."/>
            <person name="Wang C."/>
        </authorList>
    </citation>
    <scope>NUCLEOTIDE SEQUENCE [LARGE SCALE GENOMIC DNA]</scope>
    <source>
        <strain evidence="6 7">CQMa 102</strain>
    </source>
</reference>
<proteinExistence type="predicted"/>
<dbReference type="OrthoDB" id="514823at2759"/>
<dbReference type="GeneID" id="19252494"/>
<organism evidence="7">
    <name type="scientific">Metarhizium acridum (strain CQMa 102)</name>
    <dbReference type="NCBI Taxonomy" id="655827"/>
    <lineage>
        <taxon>Eukaryota</taxon>
        <taxon>Fungi</taxon>
        <taxon>Dikarya</taxon>
        <taxon>Ascomycota</taxon>
        <taxon>Pezizomycotina</taxon>
        <taxon>Sordariomycetes</taxon>
        <taxon>Hypocreomycetidae</taxon>
        <taxon>Hypocreales</taxon>
        <taxon>Clavicipitaceae</taxon>
        <taxon>Metarhizium</taxon>
    </lineage>
</organism>
<feature type="compositionally biased region" description="Pro residues" evidence="5">
    <location>
        <begin position="403"/>
        <end position="412"/>
    </location>
</feature>
<evidence type="ECO:0000256" key="2">
    <source>
        <dbReference type="ARBA" id="ARBA00017589"/>
    </source>
</evidence>
<evidence type="ECO:0000256" key="4">
    <source>
        <dbReference type="ARBA" id="ARBA00023242"/>
    </source>
</evidence>
<feature type="compositionally biased region" description="Basic and acidic residues" evidence="5">
    <location>
        <begin position="182"/>
        <end position="199"/>
    </location>
</feature>
<dbReference type="PANTHER" id="PTHR17598">
    <property type="entry name" value="DNA POLYMERASE DELTA SUBUNIT 3"/>
    <property type="match status" value="1"/>
</dbReference>
<dbReference type="AlphaFoldDB" id="E9EE85"/>
<dbReference type="GO" id="GO:0003887">
    <property type="term" value="F:DNA-directed DNA polymerase activity"/>
    <property type="evidence" value="ECO:0007669"/>
    <property type="project" value="TreeGrafter"/>
</dbReference>
<feature type="compositionally biased region" description="Polar residues" evidence="5">
    <location>
        <begin position="213"/>
        <end position="240"/>
    </location>
</feature>
<evidence type="ECO:0000313" key="6">
    <source>
        <dbReference type="EMBL" id="EFY85798.1"/>
    </source>
</evidence>
<evidence type="ECO:0000256" key="1">
    <source>
        <dbReference type="ARBA" id="ARBA00004123"/>
    </source>
</evidence>
<feature type="compositionally biased region" description="Polar residues" evidence="5">
    <location>
        <begin position="168"/>
        <end position="181"/>
    </location>
</feature>
<feature type="compositionally biased region" description="Acidic residues" evidence="5">
    <location>
        <begin position="292"/>
        <end position="308"/>
    </location>
</feature>